<dbReference type="STRING" id="225359.A0A2S4PR69"/>
<evidence type="ECO:0000313" key="4">
    <source>
        <dbReference type="Proteomes" id="UP000237438"/>
    </source>
</evidence>
<protein>
    <recommendedName>
        <fullName evidence="2">Endonuclease/exonuclease/phosphatase domain-containing protein</fullName>
    </recommendedName>
</protein>
<dbReference type="Gene3D" id="3.60.10.10">
    <property type="entry name" value="Endonuclease/exonuclease/phosphatase"/>
    <property type="match status" value="1"/>
</dbReference>
<evidence type="ECO:0000259" key="2">
    <source>
        <dbReference type="Pfam" id="PF14529"/>
    </source>
</evidence>
<dbReference type="InterPro" id="IPR036691">
    <property type="entry name" value="Endo/exonu/phosph_ase_sf"/>
</dbReference>
<accession>A0A2S4PR69</accession>
<organism evidence="3 4">
    <name type="scientific">Erysiphe pulchra</name>
    <dbReference type="NCBI Taxonomy" id="225359"/>
    <lineage>
        <taxon>Eukaryota</taxon>
        <taxon>Fungi</taxon>
        <taxon>Dikarya</taxon>
        <taxon>Ascomycota</taxon>
        <taxon>Pezizomycotina</taxon>
        <taxon>Leotiomycetes</taxon>
        <taxon>Erysiphales</taxon>
        <taxon>Erysiphaceae</taxon>
        <taxon>Erysiphe</taxon>
    </lineage>
</organism>
<reference evidence="3 4" key="1">
    <citation type="submission" date="2017-10" db="EMBL/GenBank/DDBJ databases">
        <title>Development of genomic resources for the powdery mildew, Erysiphe pulchra.</title>
        <authorList>
            <person name="Wadl P.A."/>
            <person name="Mack B.M."/>
            <person name="Moore G."/>
            <person name="Beltz S.B."/>
        </authorList>
    </citation>
    <scope>NUCLEOTIDE SEQUENCE [LARGE SCALE GENOMIC DNA]</scope>
    <source>
        <strain evidence="3">Cflorida</strain>
    </source>
</reference>
<feature type="domain" description="Endonuclease/exonuclease/phosphatase" evidence="2">
    <location>
        <begin position="504"/>
        <end position="568"/>
    </location>
</feature>
<feature type="region of interest" description="Disordered" evidence="1">
    <location>
        <begin position="1"/>
        <end position="53"/>
    </location>
</feature>
<dbReference type="OrthoDB" id="5145195at2759"/>
<name>A0A2S4PR69_9PEZI</name>
<dbReference type="Proteomes" id="UP000237438">
    <property type="component" value="Unassembled WGS sequence"/>
</dbReference>
<proteinExistence type="predicted"/>
<evidence type="ECO:0000256" key="1">
    <source>
        <dbReference type="SAM" id="MobiDB-lite"/>
    </source>
</evidence>
<gene>
    <name evidence="3" type="ORF">EPUL_004872</name>
</gene>
<evidence type="ECO:0000313" key="3">
    <source>
        <dbReference type="EMBL" id="POS84528.1"/>
    </source>
</evidence>
<dbReference type="EMBL" id="PEDP01000972">
    <property type="protein sequence ID" value="POS84528.1"/>
    <property type="molecule type" value="Genomic_DNA"/>
</dbReference>
<dbReference type="GO" id="GO:0003824">
    <property type="term" value="F:catalytic activity"/>
    <property type="evidence" value="ECO:0007669"/>
    <property type="project" value="InterPro"/>
</dbReference>
<comment type="caution">
    <text evidence="3">The sequence shown here is derived from an EMBL/GenBank/DDBJ whole genome shotgun (WGS) entry which is preliminary data.</text>
</comment>
<dbReference type="SUPFAM" id="SSF56219">
    <property type="entry name" value="DNase I-like"/>
    <property type="match status" value="1"/>
</dbReference>
<dbReference type="AlphaFoldDB" id="A0A2S4PR69"/>
<sequence>MADTDSDVDMSPPTTPTRASSVLCPPRLPLPKDHESRETLYSPGDPFISSDINPSNKINGSISKFTEGVFDDARVDISEHEATSCVQKLGLGRDTSPLERAHASVIKRYAHGEDLDRNENEQMGLSQSIYATSQVTAKGKKPFYTKTYLPRISGANLPQKPSKPLPNHITRTRKIDNRIFVRLPENRPSRTHHVHAVKAALVNKLGHEGALVKTVQKFNSGLVIFPADEKQAEQILKNSQVITSVLGGRVEKADESAINHWLITHKGRMVQENYVKSTTSGTIVAHFKQATNPFRLFGTSSMARLIIRSPKPTQCPKCWAFHDTRLYNSEQKCKQCGTSGHSNCQATLRCLNCKGPHAASETHCPARLNVKFGNVTRLSQVQLKRIRQVGHRAWLLVNPPRKDIEIANTARGQANHDLALALANSESADVILIQESWIFSQRDKKITKQHANYMSFCPVDTWETRPQVMTYVRKGTNLQPTQIKPSNTADICWIKILGASLKTNIVNVYRPPQEPEGGPTITALKNWKVLPNSLIAGDFNTRHSLWDSRSRDSTRAEELIDYTHNKGNVLDLVFTNIIGTQCNIEEHLHTTSDREILLTTLPLNGYAAKALEERFTLTSDAIPRFILGIKETLKSDKILLQDLDSLALTITESIKINMGRFLPRKSHQMQGKKWWNPDCREKAYVYRRARKLGDANTEKHALRNATRSMKKAYWQNIVQSTKFPSDIFKITRWHKNIATFSSPPIKHEGQIYEDPIDKALVLTKALLQRRTIDDDISEGDIPTEHQIRIQLQDNID</sequence>
<keyword evidence="4" id="KW-1185">Reference proteome</keyword>
<dbReference type="Pfam" id="PF14529">
    <property type="entry name" value="Exo_endo_phos_2"/>
    <property type="match status" value="1"/>
</dbReference>
<dbReference type="InterPro" id="IPR005135">
    <property type="entry name" value="Endo/exonuclease/phosphatase"/>
</dbReference>